<name>A0A9D2ELL0_9FIRM</name>
<evidence type="ECO:0000313" key="1">
    <source>
        <dbReference type="EMBL" id="HIZ39777.1"/>
    </source>
</evidence>
<dbReference type="Proteomes" id="UP000824049">
    <property type="component" value="Unassembled WGS sequence"/>
</dbReference>
<sequence length="163" mass="16914">MAYIKNADIQGNAWVAEGAVVIGNVTVGDESSIWYNAVVRGDMAPIIIGCGSNVQDGVVIHVDAGCPCHIGNSVTIGHNAIIHGCTIGHNTVIGMGSIVMNGAKIGEDCIIGAGSLVTQGTEIPDGMMAFGSPAKVIRPLTEEEKKHNETSAITYMLAKNVQK</sequence>
<accession>A0A9D2ELL0</accession>
<comment type="caution">
    <text evidence="1">The sequence shown here is derived from an EMBL/GenBank/DDBJ whole genome shotgun (WGS) entry which is preliminary data.</text>
</comment>
<dbReference type="Gene3D" id="2.160.10.10">
    <property type="entry name" value="Hexapeptide repeat proteins"/>
    <property type="match status" value="1"/>
</dbReference>
<dbReference type="SUPFAM" id="SSF51161">
    <property type="entry name" value="Trimeric LpxA-like enzymes"/>
    <property type="match status" value="1"/>
</dbReference>
<dbReference type="InterPro" id="IPR050484">
    <property type="entry name" value="Transf_Hexapept/Carb_Anhydrase"/>
</dbReference>
<dbReference type="PANTHER" id="PTHR13061">
    <property type="entry name" value="DYNACTIN SUBUNIT P25"/>
    <property type="match status" value="1"/>
</dbReference>
<dbReference type="AlphaFoldDB" id="A0A9D2ELL0"/>
<organism evidence="1 2">
    <name type="scientific">Candidatus Anaerobutyricum stercoris</name>
    <dbReference type="NCBI Taxonomy" id="2838457"/>
    <lineage>
        <taxon>Bacteria</taxon>
        <taxon>Bacillati</taxon>
        <taxon>Bacillota</taxon>
        <taxon>Clostridia</taxon>
        <taxon>Lachnospirales</taxon>
        <taxon>Lachnospiraceae</taxon>
        <taxon>Anaerobutyricum</taxon>
    </lineage>
</organism>
<dbReference type="InterPro" id="IPR001451">
    <property type="entry name" value="Hexapep"/>
</dbReference>
<reference evidence="1" key="2">
    <citation type="submission" date="2021-04" db="EMBL/GenBank/DDBJ databases">
        <authorList>
            <person name="Gilroy R."/>
        </authorList>
    </citation>
    <scope>NUCLEOTIDE SEQUENCE</scope>
    <source>
        <strain evidence="1">CHK179-28034</strain>
    </source>
</reference>
<reference evidence="1" key="1">
    <citation type="journal article" date="2021" name="PeerJ">
        <title>Extensive microbial diversity within the chicken gut microbiome revealed by metagenomics and culture.</title>
        <authorList>
            <person name="Gilroy R."/>
            <person name="Ravi A."/>
            <person name="Getino M."/>
            <person name="Pursley I."/>
            <person name="Horton D.L."/>
            <person name="Alikhan N.F."/>
            <person name="Baker D."/>
            <person name="Gharbi K."/>
            <person name="Hall N."/>
            <person name="Watson M."/>
            <person name="Adriaenssens E.M."/>
            <person name="Foster-Nyarko E."/>
            <person name="Jarju S."/>
            <person name="Secka A."/>
            <person name="Antonio M."/>
            <person name="Oren A."/>
            <person name="Chaudhuri R.R."/>
            <person name="La Ragione R."/>
            <person name="Hildebrand F."/>
            <person name="Pallen M.J."/>
        </authorList>
    </citation>
    <scope>NUCLEOTIDE SEQUENCE</scope>
    <source>
        <strain evidence="1">CHK179-28034</strain>
    </source>
</reference>
<evidence type="ECO:0000313" key="2">
    <source>
        <dbReference type="Proteomes" id="UP000824049"/>
    </source>
</evidence>
<protein>
    <submittedName>
        <fullName evidence="1">Gamma carbonic anhydrase family protein</fullName>
    </submittedName>
</protein>
<gene>
    <name evidence="1" type="ORF">H9968_07610</name>
</gene>
<proteinExistence type="predicted"/>
<dbReference type="EMBL" id="DXBR01000068">
    <property type="protein sequence ID" value="HIZ39777.1"/>
    <property type="molecule type" value="Genomic_DNA"/>
</dbReference>
<dbReference type="CDD" id="cd04645">
    <property type="entry name" value="LbH_gamma_CA_like"/>
    <property type="match status" value="1"/>
</dbReference>
<dbReference type="InterPro" id="IPR047324">
    <property type="entry name" value="LbH_gamma_CA-like"/>
</dbReference>
<dbReference type="PANTHER" id="PTHR13061:SF29">
    <property type="entry name" value="GAMMA CARBONIC ANHYDRASE-LIKE 1, MITOCHONDRIAL-RELATED"/>
    <property type="match status" value="1"/>
</dbReference>
<dbReference type="InterPro" id="IPR011004">
    <property type="entry name" value="Trimer_LpxA-like_sf"/>
</dbReference>
<dbReference type="Pfam" id="PF00132">
    <property type="entry name" value="Hexapep"/>
    <property type="match status" value="1"/>
</dbReference>